<name>V9EIS0_PHYNI</name>
<evidence type="ECO:0000313" key="2">
    <source>
        <dbReference type="Proteomes" id="UP000018721"/>
    </source>
</evidence>
<accession>V9EIS0</accession>
<dbReference type="EMBL" id="ANIZ01002670">
    <property type="protein sequence ID" value="ETI39089.1"/>
    <property type="molecule type" value="Genomic_DNA"/>
</dbReference>
<sequence>MDKLNELTTDFTTDVREAFTTDLRTEKLCEMMAVPSPIQMGILTILKWVF</sequence>
<organism evidence="1 2">
    <name type="scientific">Phytophthora nicotianae P1569</name>
    <dbReference type="NCBI Taxonomy" id="1317065"/>
    <lineage>
        <taxon>Eukaryota</taxon>
        <taxon>Sar</taxon>
        <taxon>Stramenopiles</taxon>
        <taxon>Oomycota</taxon>
        <taxon>Peronosporomycetes</taxon>
        <taxon>Peronosporales</taxon>
        <taxon>Peronosporaceae</taxon>
        <taxon>Phytophthora</taxon>
    </lineage>
</organism>
<comment type="caution">
    <text evidence="1">The sequence shown here is derived from an EMBL/GenBank/DDBJ whole genome shotgun (WGS) entry which is preliminary data.</text>
</comment>
<evidence type="ECO:0000313" key="1">
    <source>
        <dbReference type="EMBL" id="ETI39089.1"/>
    </source>
</evidence>
<protein>
    <submittedName>
        <fullName evidence="1">Uncharacterized protein</fullName>
    </submittedName>
</protein>
<dbReference type="HOGENOM" id="CLU_3128380_0_0_1"/>
<keyword evidence="2" id="KW-1185">Reference proteome</keyword>
<dbReference type="AlphaFoldDB" id="V9EIS0"/>
<proteinExistence type="predicted"/>
<dbReference type="Proteomes" id="UP000018721">
    <property type="component" value="Unassembled WGS sequence"/>
</dbReference>
<reference evidence="1 2" key="1">
    <citation type="submission" date="2013-11" db="EMBL/GenBank/DDBJ databases">
        <title>The Genome Sequence of Phytophthora parasitica P1569.</title>
        <authorList>
            <consortium name="The Broad Institute Genomics Platform"/>
            <person name="Russ C."/>
            <person name="Tyler B."/>
            <person name="Panabieres F."/>
            <person name="Shan W."/>
            <person name="Tripathy S."/>
            <person name="Grunwald N."/>
            <person name="Machado M."/>
            <person name="Johnson C.S."/>
            <person name="Arredondo F."/>
            <person name="Hong C."/>
            <person name="Coffey M."/>
            <person name="Young S.K."/>
            <person name="Zeng Q."/>
            <person name="Gargeya S."/>
            <person name="Fitzgerald M."/>
            <person name="Abouelleil A."/>
            <person name="Alvarado L."/>
            <person name="Chapman S.B."/>
            <person name="Gainer-Dewar J."/>
            <person name="Goldberg J."/>
            <person name="Griggs A."/>
            <person name="Gujja S."/>
            <person name="Hansen M."/>
            <person name="Howarth C."/>
            <person name="Imamovic A."/>
            <person name="Ireland A."/>
            <person name="Larimer J."/>
            <person name="McCowan C."/>
            <person name="Murphy C."/>
            <person name="Pearson M."/>
            <person name="Poon T.W."/>
            <person name="Priest M."/>
            <person name="Roberts A."/>
            <person name="Saif S."/>
            <person name="Shea T."/>
            <person name="Sykes S."/>
            <person name="Wortman J."/>
            <person name="Nusbaum C."/>
            <person name="Birren B."/>
        </authorList>
    </citation>
    <scope>NUCLEOTIDE SEQUENCE [LARGE SCALE GENOMIC DNA]</scope>
    <source>
        <strain evidence="1 2">P1569</strain>
    </source>
</reference>
<gene>
    <name evidence="1" type="ORF">F443_15285</name>
</gene>